<dbReference type="InterPro" id="IPR029033">
    <property type="entry name" value="His_PPase_superfam"/>
</dbReference>
<name>A0A7S1ZJV2_TRICV</name>
<evidence type="ECO:0008006" key="3">
    <source>
        <dbReference type="Google" id="ProtNLM"/>
    </source>
</evidence>
<protein>
    <recommendedName>
        <fullName evidence="3">Phosphoglycerate mutase</fullName>
    </recommendedName>
</protein>
<reference evidence="2" key="1">
    <citation type="submission" date="2021-01" db="EMBL/GenBank/DDBJ databases">
        <authorList>
            <person name="Corre E."/>
            <person name="Pelletier E."/>
            <person name="Niang G."/>
            <person name="Scheremetjew M."/>
            <person name="Finn R."/>
            <person name="Kale V."/>
            <person name="Holt S."/>
            <person name="Cochrane G."/>
            <person name="Meng A."/>
            <person name="Brown T."/>
            <person name="Cohen L."/>
        </authorList>
    </citation>
    <scope>NUCLEOTIDE SEQUENCE</scope>
    <source>
        <strain evidence="2">Grunow 1884</strain>
    </source>
</reference>
<proteinExistence type="predicted"/>
<sequence>MLGLVAASSTSPPLETGGVGGGAAADPAIRVVELPSLLEKKPEEWIPGNYEPFRRRIEEFERWLGEQPERTVAIVGHSQFFKAMLDLDYKFGNCEVWEMTFDAKAAAAAAARGSSDAERKGEGEDAALRGGWEGLRNVYRCDV</sequence>
<organism evidence="2">
    <name type="scientific">Trieres chinensis</name>
    <name type="common">Marine centric diatom</name>
    <name type="synonym">Odontella sinensis</name>
    <dbReference type="NCBI Taxonomy" id="1514140"/>
    <lineage>
        <taxon>Eukaryota</taxon>
        <taxon>Sar</taxon>
        <taxon>Stramenopiles</taxon>
        <taxon>Ochrophyta</taxon>
        <taxon>Bacillariophyta</taxon>
        <taxon>Mediophyceae</taxon>
        <taxon>Biddulphiophycidae</taxon>
        <taxon>Eupodiscales</taxon>
        <taxon>Parodontellaceae</taxon>
        <taxon>Trieres</taxon>
    </lineage>
</organism>
<dbReference type="AlphaFoldDB" id="A0A7S1ZJV2"/>
<dbReference type="EMBL" id="HBGO01019197">
    <property type="protein sequence ID" value="CAD9341186.1"/>
    <property type="molecule type" value="Transcribed_RNA"/>
</dbReference>
<gene>
    <name evidence="2" type="ORF">OSIN01602_LOCUS11017</name>
</gene>
<feature type="region of interest" description="Disordered" evidence="1">
    <location>
        <begin position="1"/>
        <end position="23"/>
    </location>
</feature>
<evidence type="ECO:0000256" key="1">
    <source>
        <dbReference type="SAM" id="MobiDB-lite"/>
    </source>
</evidence>
<evidence type="ECO:0000313" key="2">
    <source>
        <dbReference type="EMBL" id="CAD9341186.1"/>
    </source>
</evidence>
<accession>A0A7S1ZJV2</accession>
<dbReference type="Gene3D" id="3.40.50.1240">
    <property type="entry name" value="Phosphoglycerate mutase-like"/>
    <property type="match status" value="1"/>
</dbReference>